<keyword evidence="5 9" id="KW-0274">FAD</keyword>
<dbReference type="Gene3D" id="3.50.50.60">
    <property type="entry name" value="FAD/NAD(P)-binding domain"/>
    <property type="match status" value="1"/>
</dbReference>
<keyword evidence="4" id="KW-0285">Flavoprotein</keyword>
<dbReference type="InterPro" id="IPR055275">
    <property type="entry name" value="Ferredox_Rdtase"/>
</dbReference>
<feature type="binding site" evidence="9">
    <location>
        <position position="45"/>
    </location>
    <ligand>
        <name>FAD</name>
        <dbReference type="ChEBI" id="CHEBI:57692"/>
    </ligand>
</feature>
<gene>
    <name evidence="12" type="ORF">EHW97_05430</name>
</gene>
<feature type="binding site" evidence="9">
    <location>
        <position position="15"/>
    </location>
    <ligand>
        <name>FAD</name>
        <dbReference type="ChEBI" id="CHEBI:57692"/>
    </ligand>
</feature>
<evidence type="ECO:0000313" key="13">
    <source>
        <dbReference type="Proteomes" id="UP000275225"/>
    </source>
</evidence>
<keyword evidence="6 10" id="KW-0521">NADP</keyword>
<dbReference type="Proteomes" id="UP000275225">
    <property type="component" value="Unassembled WGS sequence"/>
</dbReference>
<dbReference type="Gene3D" id="3.40.50.720">
    <property type="entry name" value="NAD(P)-binding Rossmann-like Domain"/>
    <property type="match status" value="1"/>
</dbReference>
<accession>A0A3N6X4V3</accession>
<comment type="similarity">
    <text evidence="2">Belongs to the ferredoxin--NADP reductase type 1 family.</text>
</comment>
<dbReference type="GO" id="GO:0004324">
    <property type="term" value="F:ferredoxin-NADP+ reductase activity"/>
    <property type="evidence" value="ECO:0007669"/>
    <property type="project" value="UniProtKB-EC"/>
</dbReference>
<comment type="caution">
    <text evidence="12">The sequence shown here is derived from an EMBL/GenBank/DDBJ whole genome shotgun (WGS) entry which is preliminary data.</text>
</comment>
<feature type="binding site" evidence="9">
    <location>
        <position position="360"/>
    </location>
    <ligand>
        <name>FAD</name>
        <dbReference type="ChEBI" id="CHEBI:57692"/>
    </ligand>
</feature>
<dbReference type="AlphaFoldDB" id="A0A3N6X4V3"/>
<feature type="binding site" evidence="10">
    <location>
        <position position="209"/>
    </location>
    <ligand>
        <name>NADP(+)</name>
        <dbReference type="ChEBI" id="CHEBI:58349"/>
    </ligand>
</feature>
<evidence type="ECO:0000256" key="2">
    <source>
        <dbReference type="ARBA" id="ARBA00008312"/>
    </source>
</evidence>
<dbReference type="EC" id="1.18.1.2" evidence="3"/>
<dbReference type="PRINTS" id="PR00419">
    <property type="entry name" value="ADXRDTASE"/>
</dbReference>
<sequence>MSRKLRVAVVGAGPAGVYAADILTKTEGLDVTVDLIDRDPTPFGLIRYGVAPDHPRIKEIIKALKRVMSNPDIRFFGNVAFGDDVKLEDLRQFYDAIVFATGARRDRDLDIPGIDLDGSYGAADFVYWYDGHPDVPREWPFQPHAKEVAVLGVGNVGLDVSRILAKTADELLVTEIPENVYEGLKKNATTDVHVFARRGPAQVKFTPMELRELNHSPNIDVIVHPEGFEFDEGSMEALKAAKSQKLVVDVLTKYLAAEPSGAPHRIHIHFCQNPVEILGEDGRVVGLRTEITELDGTGNVRGTGEFKDWPVQAVYRAIGYYSDVLPGLPFDAAAGVVPNDGGHVIDLDGSPLPGVYVTGWIKRGPVGLIGHTKSDAAQTIGMLVEDIDQLPAPEHAEPEAFDRYLDSRGLEYTTWEGWEKLDAHEQALGEAHEVERERVKVVPRDEMVRIARS</sequence>
<evidence type="ECO:0000313" key="12">
    <source>
        <dbReference type="EMBL" id="RQN08693.1"/>
    </source>
</evidence>
<evidence type="ECO:0000256" key="10">
    <source>
        <dbReference type="PIRSR" id="PIRSR000362-2"/>
    </source>
</evidence>
<dbReference type="SUPFAM" id="SSF51971">
    <property type="entry name" value="Nucleotide-binding domain"/>
    <property type="match status" value="2"/>
</dbReference>
<dbReference type="PANTHER" id="PTHR48467:SF1">
    <property type="entry name" value="GLUTAMATE SYNTHASE 1 [NADH], CHLOROPLASTIC-LIKE"/>
    <property type="match status" value="1"/>
</dbReference>
<evidence type="ECO:0000259" key="11">
    <source>
        <dbReference type="Pfam" id="PF07992"/>
    </source>
</evidence>
<evidence type="ECO:0000256" key="8">
    <source>
        <dbReference type="ARBA" id="ARBA00047776"/>
    </source>
</evidence>
<feature type="binding site" evidence="9">
    <location>
        <begin position="367"/>
        <end position="369"/>
    </location>
    <ligand>
        <name>FAD</name>
        <dbReference type="ChEBI" id="CHEBI:57692"/>
    </ligand>
</feature>
<comment type="catalytic activity">
    <reaction evidence="8">
        <text>2 reduced [2Fe-2S]-[ferredoxin] + NADP(+) + H(+) = 2 oxidized [2Fe-2S]-[ferredoxin] + NADPH</text>
        <dbReference type="Rhea" id="RHEA:20125"/>
        <dbReference type="Rhea" id="RHEA-COMP:10000"/>
        <dbReference type="Rhea" id="RHEA-COMP:10001"/>
        <dbReference type="ChEBI" id="CHEBI:15378"/>
        <dbReference type="ChEBI" id="CHEBI:33737"/>
        <dbReference type="ChEBI" id="CHEBI:33738"/>
        <dbReference type="ChEBI" id="CHEBI:57783"/>
        <dbReference type="ChEBI" id="CHEBI:58349"/>
        <dbReference type="EC" id="1.18.1.2"/>
    </reaction>
</comment>
<dbReference type="InterPro" id="IPR023753">
    <property type="entry name" value="FAD/NAD-binding_dom"/>
</dbReference>
<protein>
    <recommendedName>
        <fullName evidence="3">ferredoxin--NADP(+) reductase</fullName>
        <ecNumber evidence="3">1.18.1.2</ecNumber>
    </recommendedName>
</protein>
<dbReference type="EMBL" id="RQJX01000005">
    <property type="protein sequence ID" value="RQN08693.1"/>
    <property type="molecule type" value="Genomic_DNA"/>
</dbReference>
<feature type="binding site" evidence="10">
    <location>
        <position position="367"/>
    </location>
    <ligand>
        <name>NADP(+)</name>
        <dbReference type="ChEBI" id="CHEBI:58349"/>
    </ligand>
</feature>
<evidence type="ECO:0000256" key="9">
    <source>
        <dbReference type="PIRSR" id="PIRSR000362-1"/>
    </source>
</evidence>
<keyword evidence="13" id="KW-1185">Reference proteome</keyword>
<dbReference type="InterPro" id="IPR021163">
    <property type="entry name" value="Ferredox_Rdtase_adrenod"/>
</dbReference>
<dbReference type="PANTHER" id="PTHR48467">
    <property type="entry name" value="GLUTAMATE SYNTHASE 1 [NADH], CHLOROPLASTIC-LIKE"/>
    <property type="match status" value="1"/>
</dbReference>
<evidence type="ECO:0000256" key="4">
    <source>
        <dbReference type="ARBA" id="ARBA00022630"/>
    </source>
</evidence>
<evidence type="ECO:0000256" key="7">
    <source>
        <dbReference type="ARBA" id="ARBA00023002"/>
    </source>
</evidence>
<keyword evidence="7" id="KW-0560">Oxidoreductase</keyword>
<proteinExistence type="inferred from homology"/>
<organism evidence="12 13">
    <name type="scientific">Aeromicrobium camelliae</name>
    <dbReference type="NCBI Taxonomy" id="1538144"/>
    <lineage>
        <taxon>Bacteria</taxon>
        <taxon>Bacillati</taxon>
        <taxon>Actinomycetota</taxon>
        <taxon>Actinomycetes</taxon>
        <taxon>Propionibacteriales</taxon>
        <taxon>Nocardioidaceae</taxon>
        <taxon>Aeromicrobium</taxon>
    </lineage>
</organism>
<dbReference type="OrthoDB" id="289202at2"/>
<feature type="domain" description="FAD/NAD(P)-binding" evidence="11">
    <location>
        <begin position="6"/>
        <end position="188"/>
    </location>
</feature>
<reference evidence="12 13" key="1">
    <citation type="submission" date="2018-11" db="EMBL/GenBank/DDBJ databases">
        <authorList>
            <person name="Li F."/>
        </authorList>
    </citation>
    <scope>NUCLEOTIDE SEQUENCE [LARGE SCALE GENOMIC DNA]</scope>
    <source>
        <strain evidence="12 13">YS17T</strain>
    </source>
</reference>
<comment type="cofactor">
    <cofactor evidence="1 9">
        <name>FAD</name>
        <dbReference type="ChEBI" id="CHEBI:57692"/>
    </cofactor>
</comment>
<name>A0A3N6X4V3_9ACTN</name>
<dbReference type="RefSeq" id="WP_124236150.1">
    <property type="nucleotide sequence ID" value="NZ_JBHUFI010000003.1"/>
</dbReference>
<evidence type="ECO:0000256" key="5">
    <source>
        <dbReference type="ARBA" id="ARBA00022827"/>
    </source>
</evidence>
<evidence type="ECO:0000256" key="1">
    <source>
        <dbReference type="ARBA" id="ARBA00001974"/>
    </source>
</evidence>
<dbReference type="PIRSF" id="PIRSF000362">
    <property type="entry name" value="FNR"/>
    <property type="match status" value="1"/>
</dbReference>
<evidence type="ECO:0000256" key="3">
    <source>
        <dbReference type="ARBA" id="ARBA00013223"/>
    </source>
</evidence>
<dbReference type="InterPro" id="IPR036188">
    <property type="entry name" value="FAD/NAD-bd_sf"/>
</dbReference>
<evidence type="ECO:0000256" key="6">
    <source>
        <dbReference type="ARBA" id="ARBA00022857"/>
    </source>
</evidence>
<dbReference type="Pfam" id="PF07992">
    <property type="entry name" value="Pyr_redox_2"/>
    <property type="match status" value="1"/>
</dbReference>
<feature type="binding site" evidence="10">
    <location>
        <begin position="197"/>
        <end position="198"/>
    </location>
    <ligand>
        <name>NADP(+)</name>
        <dbReference type="ChEBI" id="CHEBI:58349"/>
    </ligand>
</feature>